<dbReference type="Pfam" id="PF07714">
    <property type="entry name" value="PK_Tyr_Ser-Thr"/>
    <property type="match status" value="1"/>
</dbReference>
<keyword evidence="3" id="KW-1185">Reference proteome</keyword>
<dbReference type="InterPro" id="IPR000719">
    <property type="entry name" value="Prot_kinase_dom"/>
</dbReference>
<dbReference type="InterPro" id="IPR045272">
    <property type="entry name" value="ANXUR1/2-like"/>
</dbReference>
<proteinExistence type="predicted"/>
<dbReference type="Gene3D" id="1.10.510.10">
    <property type="entry name" value="Transferase(Phosphotransferase) domain 1"/>
    <property type="match status" value="1"/>
</dbReference>
<dbReference type="GO" id="GO:0004714">
    <property type="term" value="F:transmembrane receptor protein tyrosine kinase activity"/>
    <property type="evidence" value="ECO:0007669"/>
    <property type="project" value="InterPro"/>
</dbReference>
<dbReference type="PROSITE" id="PS50011">
    <property type="entry name" value="PROTEIN_KINASE_DOM"/>
    <property type="match status" value="1"/>
</dbReference>
<reference evidence="2 3" key="1">
    <citation type="submission" date="2019-04" db="EMBL/GenBank/DDBJ databases">
        <title>An improved genome assembly and genetic linkage map for asparagus bean, Vigna unguiculata ssp. sesquipedialis.</title>
        <authorList>
            <person name="Xia Q."/>
            <person name="Zhang R."/>
            <person name="Dong Y."/>
        </authorList>
    </citation>
    <scope>NUCLEOTIDE SEQUENCE [LARGE SCALE GENOMIC DNA]</scope>
    <source>
        <tissue evidence="2">Leaf</tissue>
    </source>
</reference>
<accession>A0A4D6NLF0</accession>
<dbReference type="EMBL" id="CP039354">
    <property type="protein sequence ID" value="QCE12717.1"/>
    <property type="molecule type" value="Genomic_DNA"/>
</dbReference>
<dbReference type="InterPro" id="IPR001245">
    <property type="entry name" value="Ser-Thr/Tyr_kinase_cat_dom"/>
</dbReference>
<sequence length="357" mass="40998">MFLKCWGFCHSKHTSSCQYTTIIEELCHRFSLTDIRKSTNNFDHKRLIDRGGFDIKYKGCFQHDGSDYTVTIKRFNGDGPQIWNMFTNEIELLCQLRHPNCVSLIGFCNHKKEKIVVYEYMSNGSLHRHLQRGELSWKKRLEICIGAARGLHYLHAGAKRTIIHCDFSAKSILLNDDMEPKLADFSFSRQGAPSLSKPKPIKVDCIWGTSSYMAREYFLDGTITDKCDVYSFGWVLVEVVIGTTYLIAEEPGRPVEDIIDKNIKRNIAPECWRVIVDIIQRCVKNDPQERPTMGEVEVELEHALSLQEGADIANTNGDYTLLSKTIINRDLYWGSENALSLREEDITDDSDLEDLLR</sequence>
<dbReference type="FunFam" id="3.30.200.20:FF:000742">
    <property type="entry name" value="Receptor-like protein kinase ANXUR2"/>
    <property type="match status" value="1"/>
</dbReference>
<dbReference type="Gene3D" id="3.30.200.20">
    <property type="entry name" value="Phosphorylase Kinase, domain 1"/>
    <property type="match status" value="1"/>
</dbReference>
<dbReference type="PANTHER" id="PTHR27003">
    <property type="entry name" value="OS07G0166700 PROTEIN"/>
    <property type="match status" value="1"/>
</dbReference>
<dbReference type="GO" id="GO:0005524">
    <property type="term" value="F:ATP binding"/>
    <property type="evidence" value="ECO:0007669"/>
    <property type="project" value="InterPro"/>
</dbReference>
<dbReference type="InterPro" id="IPR011009">
    <property type="entry name" value="Kinase-like_dom_sf"/>
</dbReference>
<evidence type="ECO:0000313" key="2">
    <source>
        <dbReference type="EMBL" id="QCE12717.1"/>
    </source>
</evidence>
<evidence type="ECO:0000313" key="3">
    <source>
        <dbReference type="Proteomes" id="UP000501690"/>
    </source>
</evidence>
<name>A0A4D6NLF0_VIGUN</name>
<dbReference type="GO" id="GO:0009506">
    <property type="term" value="C:plasmodesma"/>
    <property type="evidence" value="ECO:0007669"/>
    <property type="project" value="TreeGrafter"/>
</dbReference>
<feature type="domain" description="Protein kinase" evidence="1">
    <location>
        <begin position="42"/>
        <end position="305"/>
    </location>
</feature>
<evidence type="ECO:0000259" key="1">
    <source>
        <dbReference type="PROSITE" id="PS50011"/>
    </source>
</evidence>
<dbReference type="Proteomes" id="UP000501690">
    <property type="component" value="Linkage Group LG10"/>
</dbReference>
<organism evidence="2 3">
    <name type="scientific">Vigna unguiculata</name>
    <name type="common">Cowpea</name>
    <dbReference type="NCBI Taxonomy" id="3917"/>
    <lineage>
        <taxon>Eukaryota</taxon>
        <taxon>Viridiplantae</taxon>
        <taxon>Streptophyta</taxon>
        <taxon>Embryophyta</taxon>
        <taxon>Tracheophyta</taxon>
        <taxon>Spermatophyta</taxon>
        <taxon>Magnoliopsida</taxon>
        <taxon>eudicotyledons</taxon>
        <taxon>Gunneridae</taxon>
        <taxon>Pentapetalae</taxon>
        <taxon>rosids</taxon>
        <taxon>fabids</taxon>
        <taxon>Fabales</taxon>
        <taxon>Fabaceae</taxon>
        <taxon>Papilionoideae</taxon>
        <taxon>50 kb inversion clade</taxon>
        <taxon>NPAAA clade</taxon>
        <taxon>indigoferoid/millettioid clade</taxon>
        <taxon>Phaseoleae</taxon>
        <taxon>Vigna</taxon>
    </lineage>
</organism>
<keyword evidence="2" id="KW-0808">Transferase</keyword>
<dbReference type="AlphaFoldDB" id="A0A4D6NLF0"/>
<dbReference type="GO" id="GO:0005886">
    <property type="term" value="C:plasma membrane"/>
    <property type="evidence" value="ECO:0007669"/>
    <property type="project" value="TreeGrafter"/>
</dbReference>
<protein>
    <submittedName>
        <fullName evidence="2">Interleukin-1 receptor-associated kinase 4</fullName>
    </submittedName>
</protein>
<keyword evidence="2" id="KW-0675">Receptor</keyword>
<dbReference type="SUPFAM" id="SSF56112">
    <property type="entry name" value="Protein kinase-like (PK-like)"/>
    <property type="match status" value="1"/>
</dbReference>
<dbReference type="FunFam" id="1.10.510.10:FF:000920">
    <property type="entry name" value="Receptor-like protein kinase ANXUR2"/>
    <property type="match status" value="1"/>
</dbReference>
<dbReference type="PANTHER" id="PTHR27003:SF303">
    <property type="entry name" value="TYROSINE KINASE FAMILY PROTEIN"/>
    <property type="match status" value="1"/>
</dbReference>
<keyword evidence="2" id="KW-0418">Kinase</keyword>
<gene>
    <name evidence="2" type="ORF">DEO72_LG10g3966</name>
</gene>